<organism evidence="2 3">
    <name type="scientific">Lepraria finkii</name>
    <dbReference type="NCBI Taxonomy" id="1340010"/>
    <lineage>
        <taxon>Eukaryota</taxon>
        <taxon>Fungi</taxon>
        <taxon>Dikarya</taxon>
        <taxon>Ascomycota</taxon>
        <taxon>Pezizomycotina</taxon>
        <taxon>Lecanoromycetes</taxon>
        <taxon>OSLEUM clade</taxon>
        <taxon>Lecanoromycetidae</taxon>
        <taxon>Lecanorales</taxon>
        <taxon>Lecanorineae</taxon>
        <taxon>Stereocaulaceae</taxon>
        <taxon>Lepraria</taxon>
    </lineage>
</organism>
<protein>
    <submittedName>
        <fullName evidence="2">Uncharacterized protein</fullName>
    </submittedName>
</protein>
<evidence type="ECO:0000313" key="3">
    <source>
        <dbReference type="Proteomes" id="UP001590951"/>
    </source>
</evidence>
<gene>
    <name evidence="2" type="ORF">ABVK25_007871</name>
</gene>
<keyword evidence="3" id="KW-1185">Reference proteome</keyword>
<name>A0ABR4B214_9LECA</name>
<comment type="caution">
    <text evidence="2">The sequence shown here is derived from an EMBL/GenBank/DDBJ whole genome shotgun (WGS) entry which is preliminary data.</text>
</comment>
<feature type="region of interest" description="Disordered" evidence="1">
    <location>
        <begin position="1"/>
        <end position="23"/>
    </location>
</feature>
<sequence>MKVSQELINTDESATNKSDDNDGHGYKWIVDTTGNKLSNVNSSKGPAHTGTFQRALRSVLSWAQIMPYPLACSFLPQSHYGKWEFSAGKHAGNMDYLKLFEWQAHRY</sequence>
<reference evidence="2 3" key="1">
    <citation type="submission" date="2024-09" db="EMBL/GenBank/DDBJ databases">
        <title>Rethinking Asexuality: The Enigmatic Case of Functional Sexual Genes in Lepraria (Stereocaulaceae).</title>
        <authorList>
            <person name="Doellman M."/>
            <person name="Sun Y."/>
            <person name="Barcenas-Pena A."/>
            <person name="Lumbsch H.T."/>
            <person name="Grewe F."/>
        </authorList>
    </citation>
    <scope>NUCLEOTIDE SEQUENCE [LARGE SCALE GENOMIC DNA]</scope>
    <source>
        <strain evidence="2 3">Grewe 0041</strain>
    </source>
</reference>
<feature type="compositionally biased region" description="Polar residues" evidence="1">
    <location>
        <begin position="1"/>
        <end position="16"/>
    </location>
</feature>
<dbReference type="EMBL" id="JBHFEH010000031">
    <property type="protein sequence ID" value="KAL2051956.1"/>
    <property type="molecule type" value="Genomic_DNA"/>
</dbReference>
<evidence type="ECO:0000313" key="2">
    <source>
        <dbReference type="EMBL" id="KAL2051956.1"/>
    </source>
</evidence>
<evidence type="ECO:0000256" key="1">
    <source>
        <dbReference type="SAM" id="MobiDB-lite"/>
    </source>
</evidence>
<proteinExistence type="predicted"/>
<accession>A0ABR4B214</accession>
<dbReference type="Proteomes" id="UP001590951">
    <property type="component" value="Unassembled WGS sequence"/>
</dbReference>